<gene>
    <name evidence="2" type="ORF">V6N11_015160</name>
</gene>
<dbReference type="EMBL" id="JBBPBN010000004">
    <property type="protein sequence ID" value="KAK9039978.1"/>
    <property type="molecule type" value="Genomic_DNA"/>
</dbReference>
<name>A0ABR2TR92_9ROSI</name>
<keyword evidence="3" id="KW-1185">Reference proteome</keyword>
<evidence type="ECO:0000256" key="1">
    <source>
        <dbReference type="SAM" id="MobiDB-lite"/>
    </source>
</evidence>
<sequence>MRSKGEPFQEQNVGDPSKVGSESFSRPNKREVLPVVEGRYANRLDDKRCPIVGNLLHKVNIIEATESLSSSGRSKSLEPVFDPDSGLYSIKPKVCKDSRNYEKFTFKSRLDKIQSWVSFSAMRRNKPNQLKGRKKRPDAGAEMGTFPSEFKLHGGSLKKIIRRRVRKGKNAQKLGPRWKFVKTWD</sequence>
<feature type="region of interest" description="Disordered" evidence="1">
    <location>
        <begin position="126"/>
        <end position="145"/>
    </location>
</feature>
<evidence type="ECO:0000313" key="2">
    <source>
        <dbReference type="EMBL" id="KAK9039978.1"/>
    </source>
</evidence>
<dbReference type="Proteomes" id="UP001396334">
    <property type="component" value="Unassembled WGS sequence"/>
</dbReference>
<evidence type="ECO:0000313" key="3">
    <source>
        <dbReference type="Proteomes" id="UP001396334"/>
    </source>
</evidence>
<proteinExistence type="predicted"/>
<reference evidence="2 3" key="1">
    <citation type="journal article" date="2024" name="G3 (Bethesda)">
        <title>Genome assembly of Hibiscus sabdariffa L. provides insights into metabolisms of medicinal natural products.</title>
        <authorList>
            <person name="Kim T."/>
        </authorList>
    </citation>
    <scope>NUCLEOTIDE SEQUENCE [LARGE SCALE GENOMIC DNA]</scope>
    <source>
        <strain evidence="2">TK-2024</strain>
        <tissue evidence="2">Old leaves</tissue>
    </source>
</reference>
<feature type="compositionally biased region" description="Basic residues" evidence="1">
    <location>
        <begin position="126"/>
        <end position="136"/>
    </location>
</feature>
<organism evidence="2 3">
    <name type="scientific">Hibiscus sabdariffa</name>
    <name type="common">roselle</name>
    <dbReference type="NCBI Taxonomy" id="183260"/>
    <lineage>
        <taxon>Eukaryota</taxon>
        <taxon>Viridiplantae</taxon>
        <taxon>Streptophyta</taxon>
        <taxon>Embryophyta</taxon>
        <taxon>Tracheophyta</taxon>
        <taxon>Spermatophyta</taxon>
        <taxon>Magnoliopsida</taxon>
        <taxon>eudicotyledons</taxon>
        <taxon>Gunneridae</taxon>
        <taxon>Pentapetalae</taxon>
        <taxon>rosids</taxon>
        <taxon>malvids</taxon>
        <taxon>Malvales</taxon>
        <taxon>Malvaceae</taxon>
        <taxon>Malvoideae</taxon>
        <taxon>Hibiscus</taxon>
    </lineage>
</organism>
<protein>
    <submittedName>
        <fullName evidence="2">Uncharacterized protein</fullName>
    </submittedName>
</protein>
<comment type="caution">
    <text evidence="2">The sequence shown here is derived from an EMBL/GenBank/DDBJ whole genome shotgun (WGS) entry which is preliminary data.</text>
</comment>
<feature type="region of interest" description="Disordered" evidence="1">
    <location>
        <begin position="1"/>
        <end position="28"/>
    </location>
</feature>
<accession>A0ABR2TR92</accession>
<feature type="compositionally biased region" description="Polar residues" evidence="1">
    <location>
        <begin position="9"/>
        <end position="26"/>
    </location>
</feature>